<dbReference type="Pfam" id="PF07733">
    <property type="entry name" value="DNA_pol3_alpha"/>
    <property type="match status" value="1"/>
</dbReference>
<protein>
    <recommendedName>
        <fullName evidence="3">DNA polymerase III subunit alpha</fullName>
        <ecNumber evidence="2">2.7.7.7</ecNumber>
    </recommendedName>
</protein>
<dbReference type="NCBIfam" id="TIGR00594">
    <property type="entry name" value="polc"/>
    <property type="match status" value="1"/>
</dbReference>
<dbReference type="Pfam" id="PF02811">
    <property type="entry name" value="PHP"/>
    <property type="match status" value="1"/>
</dbReference>
<dbReference type="InterPro" id="IPR003141">
    <property type="entry name" value="Pol/His_phosphatase_N"/>
</dbReference>
<dbReference type="GO" id="GO:0008408">
    <property type="term" value="F:3'-5' exonuclease activity"/>
    <property type="evidence" value="ECO:0007669"/>
    <property type="project" value="InterPro"/>
</dbReference>
<evidence type="ECO:0000256" key="8">
    <source>
        <dbReference type="ARBA" id="ARBA00022932"/>
    </source>
</evidence>
<dbReference type="GO" id="GO:0005737">
    <property type="term" value="C:cytoplasm"/>
    <property type="evidence" value="ECO:0007669"/>
    <property type="project" value="UniProtKB-SubCell"/>
</dbReference>
<reference evidence="11 12" key="1">
    <citation type="submission" date="2016-10" db="EMBL/GenBank/DDBJ databases">
        <authorList>
            <person name="de Groot N.N."/>
        </authorList>
    </citation>
    <scope>NUCLEOTIDE SEQUENCE [LARGE SCALE GENOMIC DNA]</scope>
    <source>
        <strain evidence="11 12">DSM 25927</strain>
    </source>
</reference>
<dbReference type="NCBIfam" id="NF004226">
    <property type="entry name" value="PRK05673.1"/>
    <property type="match status" value="1"/>
</dbReference>
<dbReference type="InterPro" id="IPR049821">
    <property type="entry name" value="PolIIIA_DnaE1_PHP"/>
</dbReference>
<keyword evidence="6" id="KW-0548">Nucleotidyltransferase</keyword>
<dbReference type="GO" id="GO:0006260">
    <property type="term" value="P:DNA replication"/>
    <property type="evidence" value="ECO:0007669"/>
    <property type="project" value="UniProtKB-KW"/>
</dbReference>
<dbReference type="GO" id="GO:0003887">
    <property type="term" value="F:DNA-directed DNA polymerase activity"/>
    <property type="evidence" value="ECO:0007669"/>
    <property type="project" value="UniProtKB-KW"/>
</dbReference>
<dbReference type="PANTHER" id="PTHR32294:SF0">
    <property type="entry name" value="DNA POLYMERASE III SUBUNIT ALPHA"/>
    <property type="match status" value="1"/>
</dbReference>
<evidence type="ECO:0000313" key="12">
    <source>
        <dbReference type="Proteomes" id="UP000199233"/>
    </source>
</evidence>
<dbReference type="CDD" id="cd07433">
    <property type="entry name" value="PHP_PolIIIA_DnaE1"/>
    <property type="match status" value="1"/>
</dbReference>
<dbReference type="InterPro" id="IPR004013">
    <property type="entry name" value="PHP_dom"/>
</dbReference>
<dbReference type="STRING" id="489703.SAMN04488038_101423"/>
<dbReference type="RefSeq" id="WP_093281290.1">
    <property type="nucleotide sequence ID" value="NZ_FOFS01000001.1"/>
</dbReference>
<dbReference type="Gene3D" id="1.10.10.1600">
    <property type="entry name" value="Bacterial DNA polymerase III alpha subunit, thumb domain"/>
    <property type="match status" value="1"/>
</dbReference>
<dbReference type="AlphaFoldDB" id="A0A1H9AIR9"/>
<keyword evidence="7" id="KW-0235">DNA replication</keyword>
<dbReference type="Pfam" id="PF17657">
    <property type="entry name" value="DNA_pol3_finger"/>
    <property type="match status" value="1"/>
</dbReference>
<dbReference type="Gene3D" id="3.20.20.140">
    <property type="entry name" value="Metal-dependent hydrolases"/>
    <property type="match status" value="1"/>
</dbReference>
<dbReference type="EC" id="2.7.7.7" evidence="2"/>
<dbReference type="EMBL" id="FOFS01000001">
    <property type="protein sequence ID" value="SEP76644.1"/>
    <property type="molecule type" value="Genomic_DNA"/>
</dbReference>
<organism evidence="11 12">
    <name type="scientific">Solimonas aquatica</name>
    <dbReference type="NCBI Taxonomy" id="489703"/>
    <lineage>
        <taxon>Bacteria</taxon>
        <taxon>Pseudomonadati</taxon>
        <taxon>Pseudomonadota</taxon>
        <taxon>Gammaproteobacteria</taxon>
        <taxon>Nevskiales</taxon>
        <taxon>Nevskiaceae</taxon>
        <taxon>Solimonas</taxon>
    </lineage>
</organism>
<dbReference type="FunFam" id="1.10.150.870:FF:000001">
    <property type="entry name" value="DNA polymerase III subunit alpha"/>
    <property type="match status" value="1"/>
</dbReference>
<dbReference type="InterPro" id="IPR041931">
    <property type="entry name" value="DNA_pol3_alpha_thumb_dom"/>
</dbReference>
<evidence type="ECO:0000256" key="9">
    <source>
        <dbReference type="ARBA" id="ARBA00049244"/>
    </source>
</evidence>
<dbReference type="OrthoDB" id="9803237at2"/>
<evidence type="ECO:0000256" key="3">
    <source>
        <dbReference type="ARBA" id="ARBA00019114"/>
    </source>
</evidence>
<evidence type="ECO:0000256" key="1">
    <source>
        <dbReference type="ARBA" id="ARBA00004496"/>
    </source>
</evidence>
<evidence type="ECO:0000259" key="10">
    <source>
        <dbReference type="SMART" id="SM00481"/>
    </source>
</evidence>
<comment type="catalytic activity">
    <reaction evidence="9">
        <text>DNA(n) + a 2'-deoxyribonucleoside 5'-triphosphate = DNA(n+1) + diphosphate</text>
        <dbReference type="Rhea" id="RHEA:22508"/>
        <dbReference type="Rhea" id="RHEA-COMP:17339"/>
        <dbReference type="Rhea" id="RHEA-COMP:17340"/>
        <dbReference type="ChEBI" id="CHEBI:33019"/>
        <dbReference type="ChEBI" id="CHEBI:61560"/>
        <dbReference type="ChEBI" id="CHEBI:173112"/>
        <dbReference type="EC" id="2.7.7.7"/>
    </reaction>
</comment>
<evidence type="ECO:0000313" key="11">
    <source>
        <dbReference type="EMBL" id="SEP76644.1"/>
    </source>
</evidence>
<feature type="domain" description="Polymerase/histidinol phosphatase N-terminal" evidence="10">
    <location>
        <begin position="5"/>
        <end position="83"/>
    </location>
</feature>
<gene>
    <name evidence="11" type="ORF">SAMN04488038_101423</name>
</gene>
<proteinExistence type="predicted"/>
<dbReference type="Gene3D" id="1.10.150.870">
    <property type="match status" value="1"/>
</dbReference>
<dbReference type="Proteomes" id="UP000199233">
    <property type="component" value="Unassembled WGS sequence"/>
</dbReference>
<keyword evidence="8" id="KW-0239">DNA-directed DNA polymerase</keyword>
<dbReference type="InterPro" id="IPR029460">
    <property type="entry name" value="DNAPol_HHH"/>
</dbReference>
<evidence type="ECO:0000256" key="2">
    <source>
        <dbReference type="ARBA" id="ARBA00012417"/>
    </source>
</evidence>
<dbReference type="PANTHER" id="PTHR32294">
    <property type="entry name" value="DNA POLYMERASE III SUBUNIT ALPHA"/>
    <property type="match status" value="1"/>
</dbReference>
<evidence type="ECO:0000256" key="6">
    <source>
        <dbReference type="ARBA" id="ARBA00022695"/>
    </source>
</evidence>
<evidence type="ECO:0000256" key="7">
    <source>
        <dbReference type="ARBA" id="ARBA00022705"/>
    </source>
</evidence>
<dbReference type="Pfam" id="PF14579">
    <property type="entry name" value="HHH_6"/>
    <property type="match status" value="1"/>
</dbReference>
<keyword evidence="12" id="KW-1185">Reference proteome</keyword>
<dbReference type="InterPro" id="IPR040982">
    <property type="entry name" value="DNA_pol3_finger"/>
</dbReference>
<dbReference type="InterPro" id="IPR011708">
    <property type="entry name" value="DNA_pol3_alpha_NTPase_dom"/>
</dbReference>
<dbReference type="SUPFAM" id="SSF89550">
    <property type="entry name" value="PHP domain-like"/>
    <property type="match status" value="1"/>
</dbReference>
<name>A0A1H9AIR9_9GAMM</name>
<keyword evidence="4" id="KW-0963">Cytoplasm</keyword>
<evidence type="ECO:0000256" key="4">
    <source>
        <dbReference type="ARBA" id="ARBA00022490"/>
    </source>
</evidence>
<accession>A0A1H9AIR9</accession>
<sequence length="1195" mass="132674">MSRFVHLRLHTEYSLIDGVVRVEPPKRKGGGVGSTLTSRAAELGFGAVAVTDLGNLYAMVKFYKAAEGAGVKPIVGADVRLEPRVTGESPERLTLLVQNETGYRNLARLISRCYTEGQTRGEPLLARDWLAEASEGLIALTGRDGAVFRAALAEQVPAALEALQDLRTMFAGRLYLEIARCGRADDEEWVEAAVALSRHEQLPLVASNDVRFLTREEFDAHEARVCIAQGRVLNDPKRPRDYTDQQYLKSEEEMLALFADLPEALANSVEIARRCSLTLKFAPPYHLPEFPVPEGYDTNSWLRERSREGLKERFKSITLAKPEEEYWQRLDYELGIIEKMGFAGYFLVVSDFIEWAKTHGCPVGPGRGSGAGSLVAYAIKITDLDPLPFNLLFERFLNPERVSMPDFDVDFCMDNRDRVIEYVSHKYGRERVGQIITYATMAARGVVRDVARVMGHGYGFGDSIAKLVPGTPGATLLDALESVPELKTRYDNEEDTRAVIDLGLALEGVTRGVGVHAGGVVIAPKPLTEYAPLYCEPGGGGLRTQFDMKDLEAVGLVKFDFLGLKTLTVIEEAVGNIERSSGRRITVLELPINDAATYALYASGDTTAVFQMESPGMQRASRDLKPDTFEDIIALVSLYRPGPMELIPEYCARKRGDANVEYLHPEMEAVLQPTYGIFVYQEQVMQMSQRLAGYTLGGADLLRRAMGKKKADEMAKQREVFTEGATGRGVDAETAGRVFDLMEKFANYGFNKSHAAAYALVSYQTAWLKTHYPAEFMAAVLSCEMAHTETIVTMREECLRMGLKMLSPDVNQSQYRFTVPERGAIRYGLGAIKGAGESALEGILKEREQNGPFRDLFDFCRRIDLRRANKRVLEALIGSGAMDCFGLNRASLSKTLPKAIQLAEASAASADSGQNDLFGLGGGASVQPERVMEAEHEPEWSQRELLSRERDTLGFYLSGHPIEAYREIIEQVCSGRLRELIAQHAQPQPVAANGKPIWQPRTRHLFAAWVNDLRFFKGGEGRGGASYKITLDDRGVQLSTWVDADKWGRYAPFVKVDGLVFVKSAIGLSQAREGREAEPRLYDPEFYALDEVLRDYATRLAIDWRRPVSDVNAMKKLLQARRGGGTEISVQYRNAKASCQLELGADWKLALDDATVLGLQQFLGDDCVKVHYRRYQPPATERRFAAAAGGAYDDE</sequence>
<dbReference type="SMART" id="SM00481">
    <property type="entry name" value="POLIIIAc"/>
    <property type="match status" value="1"/>
</dbReference>
<dbReference type="InterPro" id="IPR004805">
    <property type="entry name" value="DnaE2/DnaE/PolC"/>
</dbReference>
<evidence type="ECO:0000256" key="5">
    <source>
        <dbReference type="ARBA" id="ARBA00022679"/>
    </source>
</evidence>
<keyword evidence="5" id="KW-0808">Transferase</keyword>
<comment type="subcellular location">
    <subcellularLocation>
        <location evidence="1">Cytoplasm</location>
    </subcellularLocation>
</comment>
<dbReference type="InterPro" id="IPR016195">
    <property type="entry name" value="Pol/histidinol_Pase-like"/>
</dbReference>